<dbReference type="InterPro" id="IPR009003">
    <property type="entry name" value="Peptidase_S1_PA"/>
</dbReference>
<evidence type="ECO:0008006" key="5">
    <source>
        <dbReference type="Google" id="ProtNLM"/>
    </source>
</evidence>
<dbReference type="GeneID" id="63803304"/>
<dbReference type="EMBL" id="MCFD01000002">
    <property type="protein sequence ID" value="ORX73330.1"/>
    <property type="molecule type" value="Genomic_DNA"/>
</dbReference>
<dbReference type="OrthoDB" id="5585802at2759"/>
<dbReference type="Proteomes" id="UP000193922">
    <property type="component" value="Unassembled WGS sequence"/>
</dbReference>
<gene>
    <name evidence="3" type="ORF">DL89DRAFT_265425</name>
</gene>
<feature type="signal peptide" evidence="2">
    <location>
        <begin position="1"/>
        <end position="19"/>
    </location>
</feature>
<dbReference type="SUPFAM" id="SSF50494">
    <property type="entry name" value="Trypsin-like serine proteases"/>
    <property type="match status" value="1"/>
</dbReference>
<reference evidence="3 4" key="1">
    <citation type="submission" date="2016-07" db="EMBL/GenBank/DDBJ databases">
        <title>Pervasive Adenine N6-methylation of Active Genes in Fungi.</title>
        <authorList>
            <consortium name="DOE Joint Genome Institute"/>
            <person name="Mondo S.J."/>
            <person name="Dannebaum R.O."/>
            <person name="Kuo R.C."/>
            <person name="Labutti K."/>
            <person name="Haridas S."/>
            <person name="Kuo A."/>
            <person name="Salamov A."/>
            <person name="Ahrendt S.R."/>
            <person name="Lipzen A."/>
            <person name="Sullivan W."/>
            <person name="Andreopoulos W.B."/>
            <person name="Clum A."/>
            <person name="Lindquist E."/>
            <person name="Daum C."/>
            <person name="Ramamoorthy G.K."/>
            <person name="Gryganskyi A."/>
            <person name="Culley D."/>
            <person name="Magnuson J.K."/>
            <person name="James T.Y."/>
            <person name="O'Malley M.A."/>
            <person name="Stajich J.E."/>
            <person name="Spatafora J.W."/>
            <person name="Visel A."/>
            <person name="Grigoriev I.V."/>
        </authorList>
    </citation>
    <scope>NUCLEOTIDE SEQUENCE [LARGE SCALE GENOMIC DNA]</scope>
    <source>
        <strain evidence="3 4">ATCC 12442</strain>
    </source>
</reference>
<feature type="compositionally biased region" description="Polar residues" evidence="1">
    <location>
        <begin position="379"/>
        <end position="403"/>
    </location>
</feature>
<comment type="caution">
    <text evidence="3">The sequence shown here is derived from an EMBL/GenBank/DDBJ whole genome shotgun (WGS) entry which is preliminary data.</text>
</comment>
<accession>A0A1Y1WIC9</accession>
<feature type="non-terminal residue" evidence="3">
    <location>
        <position position="403"/>
    </location>
</feature>
<evidence type="ECO:0000256" key="1">
    <source>
        <dbReference type="SAM" id="MobiDB-lite"/>
    </source>
</evidence>
<feature type="compositionally biased region" description="Low complexity" evidence="1">
    <location>
        <begin position="359"/>
        <end position="378"/>
    </location>
</feature>
<dbReference type="AlphaFoldDB" id="A0A1Y1WIC9"/>
<keyword evidence="2" id="KW-0732">Signal</keyword>
<organism evidence="3 4">
    <name type="scientific">Linderina pennispora</name>
    <dbReference type="NCBI Taxonomy" id="61395"/>
    <lineage>
        <taxon>Eukaryota</taxon>
        <taxon>Fungi</taxon>
        <taxon>Fungi incertae sedis</taxon>
        <taxon>Zoopagomycota</taxon>
        <taxon>Kickxellomycotina</taxon>
        <taxon>Kickxellomycetes</taxon>
        <taxon>Kickxellales</taxon>
        <taxon>Kickxellaceae</taxon>
        <taxon>Linderina</taxon>
    </lineage>
</organism>
<feature type="compositionally biased region" description="Low complexity" evidence="1">
    <location>
        <begin position="311"/>
        <end position="346"/>
    </location>
</feature>
<dbReference type="InterPro" id="IPR043504">
    <property type="entry name" value="Peptidase_S1_PA_chymotrypsin"/>
</dbReference>
<dbReference type="RefSeq" id="XP_040746670.1">
    <property type="nucleotide sequence ID" value="XM_040886656.1"/>
</dbReference>
<proteinExistence type="predicted"/>
<keyword evidence="4" id="KW-1185">Reference proteome</keyword>
<evidence type="ECO:0000256" key="2">
    <source>
        <dbReference type="SAM" id="SignalP"/>
    </source>
</evidence>
<protein>
    <recommendedName>
        <fullName evidence="5">Peptidase S1 domain-containing protein</fullName>
    </recommendedName>
</protein>
<feature type="chain" id="PRO_5012508199" description="Peptidase S1 domain-containing protein" evidence="2">
    <location>
        <begin position="20"/>
        <end position="403"/>
    </location>
</feature>
<sequence>MNPQLSFIYFSLLFLTSNALNYPLVRRETSVARVREFHGAVLLKNGKQTSCELALMHNKAAFVPASCFDIDSSNNVNDVSPYEVALDAGGTPITRETVTVDKVIINPRYNPTTYANNVAVIFFNSQAKEEWSNYIDRYPQELTDRAYVRRSMNDEEKKSWNAPAVVNDVKNDEGCKQASAQFASNPADLWCSPMSVTSPVGGSCHVPYGIVYGIVGSDMVVTAMYSHSAVYGNDMCGDSKAYHYYTVLSNYLNWAVSVVPGGFAIFSSDGQYSASDDPNYGIQDSNGSSPNGVNVVGGDLYARIPKADSKATSSLPSTSTSTSTEPSSASSTSSHDSSHSLSVASSDSDESSEEDSLSHKTSTSNSSTGSASSTYFSTQPTESSNSTPTSGMLESKSPSNLSK</sequence>
<evidence type="ECO:0000313" key="4">
    <source>
        <dbReference type="Proteomes" id="UP000193922"/>
    </source>
</evidence>
<name>A0A1Y1WIC9_9FUNG</name>
<feature type="compositionally biased region" description="Low complexity" evidence="1">
    <location>
        <begin position="285"/>
        <end position="298"/>
    </location>
</feature>
<evidence type="ECO:0000313" key="3">
    <source>
        <dbReference type="EMBL" id="ORX73330.1"/>
    </source>
</evidence>
<feature type="region of interest" description="Disordered" evidence="1">
    <location>
        <begin position="277"/>
        <end position="403"/>
    </location>
</feature>
<dbReference type="Gene3D" id="2.40.10.10">
    <property type="entry name" value="Trypsin-like serine proteases"/>
    <property type="match status" value="1"/>
</dbReference>